<comment type="caution">
    <text evidence="6">The sequence shown here is derived from an EMBL/GenBank/DDBJ whole genome shotgun (WGS) entry which is preliminary data.</text>
</comment>
<protein>
    <recommendedName>
        <fullName evidence="8">Peroxisomal biogenesis factor 11</fullName>
    </recommendedName>
</protein>
<evidence type="ECO:0000256" key="2">
    <source>
        <dbReference type="ARBA" id="ARBA00023136"/>
    </source>
</evidence>
<evidence type="ECO:0000313" key="6">
    <source>
        <dbReference type="EMBL" id="OQE17019.1"/>
    </source>
</evidence>
<evidence type="ECO:0000256" key="3">
    <source>
        <dbReference type="ARBA" id="ARBA00023140"/>
    </source>
</evidence>
<keyword evidence="2 5" id="KW-0472">Membrane</keyword>
<evidence type="ECO:0000256" key="5">
    <source>
        <dbReference type="SAM" id="Phobius"/>
    </source>
</evidence>
<evidence type="ECO:0000256" key="4">
    <source>
        <dbReference type="ARBA" id="ARBA00046271"/>
    </source>
</evidence>
<keyword evidence="5" id="KW-1133">Transmembrane helix</keyword>
<name>A0A1V6STN7_9EURO</name>
<dbReference type="InterPro" id="IPR008733">
    <property type="entry name" value="PEX11"/>
</dbReference>
<comment type="subcellular location">
    <subcellularLocation>
        <location evidence="4">Peroxisome membrane</location>
    </subcellularLocation>
</comment>
<keyword evidence="7" id="KW-1185">Reference proteome</keyword>
<dbReference type="STRING" id="303698.A0A1V6STN7"/>
<feature type="transmembrane region" description="Helical" evidence="5">
    <location>
        <begin position="95"/>
        <end position="116"/>
    </location>
</feature>
<reference evidence="7" key="1">
    <citation type="journal article" date="2017" name="Nat. Microbiol.">
        <title>Global analysis of biosynthetic gene clusters reveals vast potential of secondary metabolite production in Penicillium species.</title>
        <authorList>
            <person name="Nielsen J.C."/>
            <person name="Grijseels S."/>
            <person name="Prigent S."/>
            <person name="Ji B."/>
            <person name="Dainat J."/>
            <person name="Nielsen K.F."/>
            <person name="Frisvad J.C."/>
            <person name="Workman M."/>
            <person name="Nielsen J."/>
        </authorList>
    </citation>
    <scope>NUCLEOTIDE SEQUENCE [LARGE SCALE GENOMIC DNA]</scope>
    <source>
        <strain evidence="7">IBT 24891</strain>
    </source>
</reference>
<accession>A0A1V6STN7</accession>
<dbReference type="PANTHER" id="PTHR12652">
    <property type="entry name" value="PEROXISOMAL BIOGENESIS FACTOR 11"/>
    <property type="match status" value="1"/>
</dbReference>
<keyword evidence="1" id="KW-0962">Peroxisome biogenesis</keyword>
<gene>
    <name evidence="6" type="ORF">PENSTE_c022G03950</name>
</gene>
<keyword evidence="3" id="KW-0576">Peroxisome</keyword>
<proteinExistence type="predicted"/>
<evidence type="ECO:0008006" key="8">
    <source>
        <dbReference type="Google" id="ProtNLM"/>
    </source>
</evidence>
<dbReference type="GO" id="GO:0016559">
    <property type="term" value="P:peroxisome fission"/>
    <property type="evidence" value="ECO:0007669"/>
    <property type="project" value="InterPro"/>
</dbReference>
<dbReference type="AlphaFoldDB" id="A0A1V6STN7"/>
<evidence type="ECO:0000313" key="7">
    <source>
        <dbReference type="Proteomes" id="UP000191285"/>
    </source>
</evidence>
<feature type="transmembrane region" description="Helical" evidence="5">
    <location>
        <begin position="136"/>
        <end position="157"/>
    </location>
</feature>
<dbReference type="Pfam" id="PF05648">
    <property type="entry name" value="PEX11"/>
    <property type="match status" value="1"/>
</dbReference>
<dbReference type="PANTHER" id="PTHR12652:SF50">
    <property type="entry name" value="PEROXIN 11"/>
    <property type="match status" value="1"/>
</dbReference>
<dbReference type="Proteomes" id="UP000191285">
    <property type="component" value="Unassembled WGS sequence"/>
</dbReference>
<sequence>MSPNVPPSHSSLAHFLRFIATTAGRDKILRTLQYFSRFCCWYLYRTKKPHSIIHPFEVIRREFKITRKILRVGNFVEKFYAASSTMKRKSPMDPVLCYLTVVGHLGYGSYLALDTITLMDIIGVRKMTIAKSLQRLAYHAWMAGLTCNAVASIYSLWKLQQREKTVNRKEGDGAIQARKINSERSNTRVHLIATLCDLIIPLSELKFANIDDGLVGITGSISSLIGIWFQWRKTAVFEPRR</sequence>
<keyword evidence="5" id="KW-0812">Transmembrane</keyword>
<dbReference type="OrthoDB" id="411017at2759"/>
<dbReference type="EMBL" id="MLKD01000022">
    <property type="protein sequence ID" value="OQE17019.1"/>
    <property type="molecule type" value="Genomic_DNA"/>
</dbReference>
<dbReference type="GO" id="GO:0005778">
    <property type="term" value="C:peroxisomal membrane"/>
    <property type="evidence" value="ECO:0007669"/>
    <property type="project" value="UniProtKB-SubCell"/>
</dbReference>
<organism evidence="6 7">
    <name type="scientific">Penicillium steckii</name>
    <dbReference type="NCBI Taxonomy" id="303698"/>
    <lineage>
        <taxon>Eukaryota</taxon>
        <taxon>Fungi</taxon>
        <taxon>Dikarya</taxon>
        <taxon>Ascomycota</taxon>
        <taxon>Pezizomycotina</taxon>
        <taxon>Eurotiomycetes</taxon>
        <taxon>Eurotiomycetidae</taxon>
        <taxon>Eurotiales</taxon>
        <taxon>Aspergillaceae</taxon>
        <taxon>Penicillium</taxon>
    </lineage>
</organism>
<evidence type="ECO:0000256" key="1">
    <source>
        <dbReference type="ARBA" id="ARBA00022593"/>
    </source>
</evidence>